<dbReference type="InterPro" id="IPR029058">
    <property type="entry name" value="AB_hydrolase_fold"/>
</dbReference>
<organism evidence="1 2">
    <name type="scientific">Paenibacillus anaericanus</name>
    <dbReference type="NCBI Taxonomy" id="170367"/>
    <lineage>
        <taxon>Bacteria</taxon>
        <taxon>Bacillati</taxon>
        <taxon>Bacillota</taxon>
        <taxon>Bacilli</taxon>
        <taxon>Bacillales</taxon>
        <taxon>Paenibacillaceae</taxon>
        <taxon>Paenibacillus</taxon>
    </lineage>
</organism>
<dbReference type="SUPFAM" id="SSF53474">
    <property type="entry name" value="alpha/beta-Hydrolases"/>
    <property type="match status" value="1"/>
</dbReference>
<protein>
    <submittedName>
        <fullName evidence="1">Alpha/beta hydrolase</fullName>
    </submittedName>
</protein>
<dbReference type="RefSeq" id="WP_127189984.1">
    <property type="nucleotide sequence ID" value="NZ_RZNY01000001.1"/>
</dbReference>
<reference evidence="1 2" key="1">
    <citation type="submission" date="2018-12" db="EMBL/GenBank/DDBJ databases">
        <authorList>
            <person name="Sun L."/>
            <person name="Chen Z."/>
        </authorList>
    </citation>
    <scope>NUCLEOTIDE SEQUENCE [LARGE SCALE GENOMIC DNA]</scope>
    <source>
        <strain evidence="1 2">DSM 15890</strain>
    </source>
</reference>
<keyword evidence="1" id="KW-0378">Hydrolase</keyword>
<dbReference type="InterPro" id="IPR000801">
    <property type="entry name" value="Esterase-like"/>
</dbReference>
<accession>A0A3S1DZ77</accession>
<sequence length="441" mass="50248">MKSSFVTFENLNSKFLQSSRDIIIYLPPSYESSLNKQYPVLYVHDGQHAFQGDLQGGSWDLHIAADHLISEGMMQEIIIVAISSVSHLRVTEYFHYNQDVEERYHYKCAGELYERFIVEELKPLIDIRFRTLSDQQNTAMLGSSAGGLVSYHIGFRRPDVFGKIGILSPFFVQTELVSLESGDQDMIETKNYTEFDEKPTPPIKVWMDMGGAEGTLMVKHVRSVADQFIDIGFTPGSDFVFLLDPEASHTQEEWAKRIYSVFLYFFGDIGTPQCIDIVGRTTIGLNERHLRLYPTVTYDSGFKMSLLHADYSIDQPDIVSILSDGTLTPNREGLTNLSVSFENLKASTNIEIVQHISEAVELVITVEVPDSTPTDTDIHAGIKLQKVRDGLYEGRFILPRDLTFDIKVSKKFGSHEKRKESRRFSTTNNQHLKFIVEEWEE</sequence>
<dbReference type="PANTHER" id="PTHR48098">
    <property type="entry name" value="ENTEROCHELIN ESTERASE-RELATED"/>
    <property type="match status" value="1"/>
</dbReference>
<dbReference type="GO" id="GO:0016787">
    <property type="term" value="F:hydrolase activity"/>
    <property type="evidence" value="ECO:0007669"/>
    <property type="project" value="UniProtKB-KW"/>
</dbReference>
<comment type="caution">
    <text evidence="1">The sequence shown here is derived from an EMBL/GenBank/DDBJ whole genome shotgun (WGS) entry which is preliminary data.</text>
</comment>
<gene>
    <name evidence="1" type="ORF">EJP82_00080</name>
</gene>
<dbReference type="OrthoDB" id="9784036at2"/>
<dbReference type="InterPro" id="IPR050583">
    <property type="entry name" value="Mycobacterial_A85_antigen"/>
</dbReference>
<name>A0A3S1DZ77_9BACL</name>
<keyword evidence="2" id="KW-1185">Reference proteome</keyword>
<proteinExistence type="predicted"/>
<evidence type="ECO:0000313" key="2">
    <source>
        <dbReference type="Proteomes" id="UP000279446"/>
    </source>
</evidence>
<dbReference type="Gene3D" id="3.40.50.1820">
    <property type="entry name" value="alpha/beta hydrolase"/>
    <property type="match status" value="1"/>
</dbReference>
<dbReference type="PANTHER" id="PTHR48098:SF6">
    <property type="entry name" value="FERRI-BACILLIBACTIN ESTERASE BESA"/>
    <property type="match status" value="1"/>
</dbReference>
<evidence type="ECO:0000313" key="1">
    <source>
        <dbReference type="EMBL" id="RUT48386.1"/>
    </source>
</evidence>
<dbReference type="Pfam" id="PF00756">
    <property type="entry name" value="Esterase"/>
    <property type="match status" value="1"/>
</dbReference>
<dbReference type="AlphaFoldDB" id="A0A3S1DZ77"/>
<dbReference type="EMBL" id="RZNY01000001">
    <property type="protein sequence ID" value="RUT48386.1"/>
    <property type="molecule type" value="Genomic_DNA"/>
</dbReference>
<dbReference type="Proteomes" id="UP000279446">
    <property type="component" value="Unassembled WGS sequence"/>
</dbReference>